<name>A0A1Y2F5Y5_PROLT</name>
<dbReference type="EMBL" id="MCFI01000016">
    <property type="protein sequence ID" value="ORY79077.1"/>
    <property type="molecule type" value="Genomic_DNA"/>
</dbReference>
<keyword evidence="1" id="KW-0732">Signal</keyword>
<keyword evidence="3" id="KW-1185">Reference proteome</keyword>
<evidence type="ECO:0000313" key="2">
    <source>
        <dbReference type="EMBL" id="ORY79077.1"/>
    </source>
</evidence>
<evidence type="ECO:0000313" key="3">
    <source>
        <dbReference type="Proteomes" id="UP000193685"/>
    </source>
</evidence>
<feature type="chain" id="PRO_5012440734" evidence="1">
    <location>
        <begin position="27"/>
        <end position="197"/>
    </location>
</feature>
<accession>A0A1Y2F5Y5</accession>
<dbReference type="GeneID" id="63782467"/>
<proteinExistence type="predicted"/>
<organism evidence="2 3">
    <name type="scientific">Protomyces lactucae-debilis</name>
    <dbReference type="NCBI Taxonomy" id="2754530"/>
    <lineage>
        <taxon>Eukaryota</taxon>
        <taxon>Fungi</taxon>
        <taxon>Dikarya</taxon>
        <taxon>Ascomycota</taxon>
        <taxon>Taphrinomycotina</taxon>
        <taxon>Taphrinomycetes</taxon>
        <taxon>Taphrinales</taxon>
        <taxon>Protomycetaceae</taxon>
        <taxon>Protomyces</taxon>
    </lineage>
</organism>
<gene>
    <name evidence="2" type="ORF">BCR37DRAFT_103772</name>
</gene>
<evidence type="ECO:0000256" key="1">
    <source>
        <dbReference type="SAM" id="SignalP"/>
    </source>
</evidence>
<comment type="caution">
    <text evidence="2">The sequence shown here is derived from an EMBL/GenBank/DDBJ whole genome shotgun (WGS) entry which is preliminary data.</text>
</comment>
<dbReference type="Proteomes" id="UP000193685">
    <property type="component" value="Unassembled WGS sequence"/>
</dbReference>
<dbReference type="RefSeq" id="XP_040723709.1">
    <property type="nucleotide sequence ID" value="XM_040865868.1"/>
</dbReference>
<dbReference type="AlphaFoldDB" id="A0A1Y2F5Y5"/>
<sequence>MQPRVAQPIIRGLLLVIALPYFQVHAQLPSSRTISNCQIGPGQATTQSTPITRLSFKMAVAPAPTTMTSPAQDKSKDVDPGLAMVFSMALGEGTNKLVVEVTKFNHTRCGRSPTDWCIALAHINPPNHPHFSPGVPWNGHLDTLTFEALATGDDATKPSWHFRLTNSWPPFLATLTFIDVPQGPPMTKYVLLRPHSN</sequence>
<reference evidence="2 3" key="1">
    <citation type="submission" date="2016-07" db="EMBL/GenBank/DDBJ databases">
        <title>Pervasive Adenine N6-methylation of Active Genes in Fungi.</title>
        <authorList>
            <consortium name="DOE Joint Genome Institute"/>
            <person name="Mondo S.J."/>
            <person name="Dannebaum R.O."/>
            <person name="Kuo R.C."/>
            <person name="Labutti K."/>
            <person name="Haridas S."/>
            <person name="Kuo A."/>
            <person name="Salamov A."/>
            <person name="Ahrendt S.R."/>
            <person name="Lipzen A."/>
            <person name="Sullivan W."/>
            <person name="Andreopoulos W.B."/>
            <person name="Clum A."/>
            <person name="Lindquist E."/>
            <person name="Daum C."/>
            <person name="Ramamoorthy G.K."/>
            <person name="Gryganskyi A."/>
            <person name="Culley D."/>
            <person name="Magnuson J.K."/>
            <person name="James T.Y."/>
            <person name="O'Malley M.A."/>
            <person name="Stajich J.E."/>
            <person name="Spatafora J.W."/>
            <person name="Visel A."/>
            <person name="Grigoriev I.V."/>
        </authorList>
    </citation>
    <scope>NUCLEOTIDE SEQUENCE [LARGE SCALE GENOMIC DNA]</scope>
    <source>
        <strain evidence="2 3">12-1054</strain>
    </source>
</reference>
<protein>
    <submittedName>
        <fullName evidence="2">Uncharacterized protein</fullName>
    </submittedName>
</protein>
<feature type="signal peptide" evidence="1">
    <location>
        <begin position="1"/>
        <end position="26"/>
    </location>
</feature>